<proteinExistence type="predicted"/>
<feature type="region of interest" description="Disordered" evidence="1">
    <location>
        <begin position="251"/>
        <end position="335"/>
    </location>
</feature>
<dbReference type="Proteomes" id="UP001194468">
    <property type="component" value="Unassembled WGS sequence"/>
</dbReference>
<keyword evidence="3" id="KW-1185">Reference proteome</keyword>
<feature type="region of interest" description="Disordered" evidence="1">
    <location>
        <begin position="369"/>
        <end position="429"/>
    </location>
</feature>
<comment type="caution">
    <text evidence="2">The sequence shown here is derived from an EMBL/GenBank/DDBJ whole genome shotgun (WGS) entry which is preliminary data.</text>
</comment>
<dbReference type="PANTHER" id="PTHR28307">
    <property type="entry name" value="PROTEIN PAL1"/>
    <property type="match status" value="1"/>
</dbReference>
<evidence type="ECO:0000313" key="3">
    <source>
        <dbReference type="Proteomes" id="UP001194468"/>
    </source>
</evidence>
<reference evidence="2" key="1">
    <citation type="submission" date="2019-10" db="EMBL/GenBank/DDBJ databases">
        <authorList>
            <consortium name="DOE Joint Genome Institute"/>
            <person name="Kuo A."/>
            <person name="Miyauchi S."/>
            <person name="Kiss E."/>
            <person name="Drula E."/>
            <person name="Kohler A."/>
            <person name="Sanchez-Garcia M."/>
            <person name="Andreopoulos B."/>
            <person name="Barry K.W."/>
            <person name="Bonito G."/>
            <person name="Buee M."/>
            <person name="Carver A."/>
            <person name="Chen C."/>
            <person name="Cichocki N."/>
            <person name="Clum A."/>
            <person name="Culley D."/>
            <person name="Crous P.W."/>
            <person name="Fauchery L."/>
            <person name="Girlanda M."/>
            <person name="Hayes R."/>
            <person name="Keri Z."/>
            <person name="LaButti K."/>
            <person name="Lipzen A."/>
            <person name="Lombard V."/>
            <person name="Magnuson J."/>
            <person name="Maillard F."/>
            <person name="Morin E."/>
            <person name="Murat C."/>
            <person name="Nolan M."/>
            <person name="Ohm R."/>
            <person name="Pangilinan J."/>
            <person name="Pereira M."/>
            <person name="Perotto S."/>
            <person name="Peter M."/>
            <person name="Riley R."/>
            <person name="Sitrit Y."/>
            <person name="Stielow B."/>
            <person name="Szollosi G."/>
            <person name="Zifcakova L."/>
            <person name="Stursova M."/>
            <person name="Spatafora J.W."/>
            <person name="Tedersoo L."/>
            <person name="Vaario L.-M."/>
            <person name="Yamada A."/>
            <person name="Yan M."/>
            <person name="Wang P."/>
            <person name="Xu J."/>
            <person name="Bruns T."/>
            <person name="Baldrian P."/>
            <person name="Vilgalys R."/>
            <person name="Henrissat B."/>
            <person name="Grigoriev I.V."/>
            <person name="Hibbett D."/>
            <person name="Nagy L.G."/>
            <person name="Martin F.M."/>
        </authorList>
    </citation>
    <scope>NUCLEOTIDE SEQUENCE</scope>
    <source>
        <strain evidence="2">BED1</strain>
    </source>
</reference>
<evidence type="ECO:0000256" key="1">
    <source>
        <dbReference type="SAM" id="MobiDB-lite"/>
    </source>
</evidence>
<feature type="compositionally biased region" description="Basic and acidic residues" evidence="1">
    <location>
        <begin position="290"/>
        <end position="316"/>
    </location>
</feature>
<evidence type="ECO:0008006" key="4">
    <source>
        <dbReference type="Google" id="ProtNLM"/>
    </source>
</evidence>
<feature type="region of interest" description="Disordered" evidence="1">
    <location>
        <begin position="443"/>
        <end position="487"/>
    </location>
</feature>
<dbReference type="EMBL" id="WHUW01000005">
    <property type="protein sequence ID" value="KAF8445876.1"/>
    <property type="molecule type" value="Genomic_DNA"/>
</dbReference>
<accession>A0AAD4GHT0</accession>
<gene>
    <name evidence="2" type="ORF">L210DRAFT_3393178</name>
</gene>
<feature type="region of interest" description="Disordered" evidence="1">
    <location>
        <begin position="1"/>
        <end position="132"/>
    </location>
</feature>
<dbReference type="Pfam" id="PF08316">
    <property type="entry name" value="Pal1"/>
    <property type="match status" value="1"/>
</dbReference>
<name>A0AAD4GHT0_BOLED</name>
<reference evidence="2" key="2">
    <citation type="journal article" date="2020" name="Nat. Commun.">
        <title>Large-scale genome sequencing of mycorrhizal fungi provides insights into the early evolution of symbiotic traits.</title>
        <authorList>
            <person name="Miyauchi S."/>
            <person name="Kiss E."/>
            <person name="Kuo A."/>
            <person name="Drula E."/>
            <person name="Kohler A."/>
            <person name="Sanchez-Garcia M."/>
            <person name="Morin E."/>
            <person name="Andreopoulos B."/>
            <person name="Barry K.W."/>
            <person name="Bonito G."/>
            <person name="Buee M."/>
            <person name="Carver A."/>
            <person name="Chen C."/>
            <person name="Cichocki N."/>
            <person name="Clum A."/>
            <person name="Culley D."/>
            <person name="Crous P.W."/>
            <person name="Fauchery L."/>
            <person name="Girlanda M."/>
            <person name="Hayes R.D."/>
            <person name="Keri Z."/>
            <person name="LaButti K."/>
            <person name="Lipzen A."/>
            <person name="Lombard V."/>
            <person name="Magnuson J."/>
            <person name="Maillard F."/>
            <person name="Murat C."/>
            <person name="Nolan M."/>
            <person name="Ohm R.A."/>
            <person name="Pangilinan J."/>
            <person name="Pereira M.F."/>
            <person name="Perotto S."/>
            <person name="Peter M."/>
            <person name="Pfister S."/>
            <person name="Riley R."/>
            <person name="Sitrit Y."/>
            <person name="Stielow J.B."/>
            <person name="Szollosi G."/>
            <person name="Zifcakova L."/>
            <person name="Stursova M."/>
            <person name="Spatafora J.W."/>
            <person name="Tedersoo L."/>
            <person name="Vaario L.M."/>
            <person name="Yamada A."/>
            <person name="Yan M."/>
            <person name="Wang P."/>
            <person name="Xu J."/>
            <person name="Bruns T."/>
            <person name="Baldrian P."/>
            <person name="Vilgalys R."/>
            <person name="Dunand C."/>
            <person name="Henrissat B."/>
            <person name="Grigoriev I.V."/>
            <person name="Hibbett D."/>
            <person name="Nagy L.G."/>
            <person name="Martin F.M."/>
        </authorList>
    </citation>
    <scope>NUCLEOTIDE SEQUENCE</scope>
    <source>
        <strain evidence="2">BED1</strain>
    </source>
</reference>
<feature type="compositionally biased region" description="Polar residues" evidence="1">
    <location>
        <begin position="111"/>
        <end position="120"/>
    </location>
</feature>
<protein>
    <recommendedName>
        <fullName evidence="4">Pal1 cell morphology protein</fullName>
    </recommendedName>
</protein>
<evidence type="ECO:0000313" key="2">
    <source>
        <dbReference type="EMBL" id="KAF8445876.1"/>
    </source>
</evidence>
<dbReference type="AlphaFoldDB" id="A0AAD4GHT0"/>
<dbReference type="PANTHER" id="PTHR28307:SF2">
    <property type="entry name" value="PROTEIN PAL1"/>
    <property type="match status" value="1"/>
</dbReference>
<organism evidence="2 3">
    <name type="scientific">Boletus edulis BED1</name>
    <dbReference type="NCBI Taxonomy" id="1328754"/>
    <lineage>
        <taxon>Eukaryota</taxon>
        <taxon>Fungi</taxon>
        <taxon>Dikarya</taxon>
        <taxon>Basidiomycota</taxon>
        <taxon>Agaricomycotina</taxon>
        <taxon>Agaricomycetes</taxon>
        <taxon>Agaricomycetidae</taxon>
        <taxon>Boletales</taxon>
        <taxon>Boletineae</taxon>
        <taxon>Boletaceae</taxon>
        <taxon>Boletoideae</taxon>
        <taxon>Boletus</taxon>
    </lineage>
</organism>
<dbReference type="InterPro" id="IPR013226">
    <property type="entry name" value="Pal1"/>
</dbReference>
<feature type="compositionally biased region" description="Pro residues" evidence="1">
    <location>
        <begin position="48"/>
        <end position="64"/>
    </location>
</feature>
<feature type="compositionally biased region" description="Pro residues" evidence="1">
    <location>
        <begin position="11"/>
        <end position="22"/>
    </location>
</feature>
<dbReference type="GO" id="GO:0005737">
    <property type="term" value="C:cytoplasm"/>
    <property type="evidence" value="ECO:0007669"/>
    <property type="project" value="TreeGrafter"/>
</dbReference>
<sequence length="502" mass="55016">MAGSSSTNKPPSKPLPHQPPSQPQNLQIARHRTRHRSYSDPFSDPVHQPKPVPRLPPAPPPKYPPHSKMAATNKQPPPPRDNITEAVRDTVQLRSSEQPLAPGPAAARLSLRTSQPTTAPRTHGRRSMSQDSVLRAANALEKAKAKPRGKKGSVHADVIDRLDFSGVGPMFHHDGPFDACAPSRNRIRTIAPMLAWSSPPDEDALSPGNTPYTSPDVYKGAFSPTYDTPKKKVDAIAEAWGIHEPEPYEEFCAGGGTARRDGDTPSNSIYAGKEGHGSRNGTPQHSIGRRSKDGRDIREYRDEHPGRDKDRLDRENRRVRRGALPPPQPIMVPDAHDAPLSDVEIVPISPSGIPKRTKSLMQRIRKMRDSPNVPVGYDDEPPHSPTPADHYQPAPRPMHRSHNSLFGRLAGGNGIHTDRRGNMKENTSPVLDNSETYVYIEDPRKEKQLPATPHATTTVRTPSGEDRHVDYDAVPGSPGSGAALGRKTSLLKKVKDVVRGPK</sequence>